<dbReference type="Proteomes" id="UP001231649">
    <property type="component" value="Chromosome 21"/>
</dbReference>
<comment type="caution">
    <text evidence="1">The sequence shown here is derived from an EMBL/GenBank/DDBJ whole genome shotgun (WGS) entry which is preliminary data.</text>
</comment>
<keyword evidence="2" id="KW-1185">Reference proteome</keyword>
<dbReference type="EMBL" id="CM056797">
    <property type="protein sequence ID" value="KAJ8712708.1"/>
    <property type="molecule type" value="Genomic_DNA"/>
</dbReference>
<gene>
    <name evidence="1" type="ORF">PYW08_008012</name>
</gene>
<evidence type="ECO:0000313" key="1">
    <source>
        <dbReference type="EMBL" id="KAJ8712708.1"/>
    </source>
</evidence>
<organism evidence="1 2">
    <name type="scientific">Mythimna loreyi</name>
    <dbReference type="NCBI Taxonomy" id="667449"/>
    <lineage>
        <taxon>Eukaryota</taxon>
        <taxon>Metazoa</taxon>
        <taxon>Ecdysozoa</taxon>
        <taxon>Arthropoda</taxon>
        <taxon>Hexapoda</taxon>
        <taxon>Insecta</taxon>
        <taxon>Pterygota</taxon>
        <taxon>Neoptera</taxon>
        <taxon>Endopterygota</taxon>
        <taxon>Lepidoptera</taxon>
        <taxon>Glossata</taxon>
        <taxon>Ditrysia</taxon>
        <taxon>Noctuoidea</taxon>
        <taxon>Noctuidae</taxon>
        <taxon>Noctuinae</taxon>
        <taxon>Hadenini</taxon>
        <taxon>Mythimna</taxon>
    </lineage>
</organism>
<proteinExistence type="predicted"/>
<name>A0ACC2QCW9_9NEOP</name>
<sequence>MYIITEPENQLIKFGPEVVQEIRKEYNLDNEENREQAIAILDKWIKSQDHLIKKDYSKSYIEKTIITSKGSLERAKKQIDKICTLRTLMPKYFEITNIFESDVAPILNNGHFALVPTLTDEYHRVVIIKTKSGADIKQNDYTSLFKLFIVVAEYVKNTDFCRGFTLINDMYDTSTAEVLSTLNLVELQQFIPILTEGFGTKIKGIIFLTGSKFIDGFIKVVKPFFSAKISSRIHVATTIEGLKEFVPIDILPEEYGGKEKSIKILHDNLIKAISSESHQKLMKEMNSARTDESKRKLDKFNEAYMGMPGTFRTLSLD</sequence>
<protein>
    <submittedName>
        <fullName evidence="1">Uncharacterized protein</fullName>
    </submittedName>
</protein>
<reference evidence="1" key="1">
    <citation type="submission" date="2023-03" db="EMBL/GenBank/DDBJ databases">
        <title>Chromosome-level genomes of two armyworms, Mythimna separata and Mythimna loreyi, provide insights into the biosynthesis and reception of sex pheromones.</title>
        <authorList>
            <person name="Zhao H."/>
        </authorList>
    </citation>
    <scope>NUCLEOTIDE SEQUENCE</scope>
    <source>
        <strain evidence="1">BeijingLab</strain>
    </source>
</reference>
<evidence type="ECO:0000313" key="2">
    <source>
        <dbReference type="Proteomes" id="UP001231649"/>
    </source>
</evidence>
<accession>A0ACC2QCW9</accession>